<reference evidence="4 5" key="1">
    <citation type="submission" date="2016-11" db="EMBL/GenBank/DDBJ databases">
        <authorList>
            <person name="Manzoor S."/>
        </authorList>
    </citation>
    <scope>NUCLEOTIDE SEQUENCE [LARGE SCALE GENOMIC DNA]</scope>
    <source>
        <strain evidence="4">Clostridium ultunense strain Esp</strain>
    </source>
</reference>
<dbReference type="SUPFAM" id="SSF64438">
    <property type="entry name" value="CNF1/YfiH-like putative cysteine hydrolases"/>
    <property type="match status" value="1"/>
</dbReference>
<dbReference type="CDD" id="cd16352">
    <property type="entry name" value="CheD"/>
    <property type="match status" value="1"/>
</dbReference>
<dbReference type="PANTHER" id="PTHR35147">
    <property type="entry name" value="CHEMORECEPTOR GLUTAMINE DEAMIDASE CHED-RELATED"/>
    <property type="match status" value="1"/>
</dbReference>
<evidence type="ECO:0000256" key="2">
    <source>
        <dbReference type="ARBA" id="ARBA00022801"/>
    </source>
</evidence>
<dbReference type="HAMAP" id="MF_01440">
    <property type="entry name" value="CheD"/>
    <property type="match status" value="1"/>
</dbReference>
<comment type="similarity">
    <text evidence="3">Belongs to the CheD family.</text>
</comment>
<dbReference type="HOGENOM" id="CLU_087854_2_0_9"/>
<keyword evidence="2 3" id="KW-0378">Hydrolase</keyword>
<dbReference type="InterPro" id="IPR011324">
    <property type="entry name" value="Cytotoxic_necrot_fac-like_cat"/>
</dbReference>
<keyword evidence="1 3" id="KW-0145">Chemotaxis</keyword>
<organism evidence="4 5">
    <name type="scientific">[Clostridium] ultunense Esp</name>
    <dbReference type="NCBI Taxonomy" id="1288971"/>
    <lineage>
        <taxon>Bacteria</taxon>
        <taxon>Bacillati</taxon>
        <taxon>Bacillota</taxon>
        <taxon>Tissierellia</taxon>
        <taxon>Tissierellales</taxon>
        <taxon>Tepidimicrobiaceae</taxon>
        <taxon>Schnuerera</taxon>
    </lineage>
</organism>
<dbReference type="EMBL" id="LT669839">
    <property type="protein sequence ID" value="SHD77040.1"/>
    <property type="molecule type" value="Genomic_DNA"/>
</dbReference>
<protein>
    <recommendedName>
        <fullName evidence="3">Probable chemoreceptor glutamine deamidase CheD</fullName>
        <ecNumber evidence="3">3.5.1.44</ecNumber>
    </recommendedName>
</protein>
<dbReference type="EC" id="3.5.1.44" evidence="3"/>
<dbReference type="Pfam" id="PF03975">
    <property type="entry name" value="CheD"/>
    <property type="match status" value="1"/>
</dbReference>
<sequence>MKIIKVGMADLNIVKAPGILTTLGLGSCVGIALYDRYNKIAGLAHVMLPSSKEIKNNENKSKFVDTGIELLIEMMIDKGAIKRNLTAKIAGGSQMFSFNNNSSILKIGERNVLATKEKLKELNIEILSEDTGGNYGRTIELNAEDGSLLIKTIGHGIKII</sequence>
<evidence type="ECO:0000313" key="4">
    <source>
        <dbReference type="EMBL" id="SHD77040.1"/>
    </source>
</evidence>
<keyword evidence="5" id="KW-1185">Reference proteome</keyword>
<proteinExistence type="inferred from homology"/>
<dbReference type="AlphaFoldDB" id="M1ZGV2"/>
<accession>M1ZGV2</accession>
<dbReference type="OrthoDB" id="9807202at2"/>
<evidence type="ECO:0000313" key="5">
    <source>
        <dbReference type="Proteomes" id="UP000245423"/>
    </source>
</evidence>
<dbReference type="GO" id="GO:0050568">
    <property type="term" value="F:protein-glutamine glutaminase activity"/>
    <property type="evidence" value="ECO:0007669"/>
    <property type="project" value="UniProtKB-UniRule"/>
</dbReference>
<dbReference type="PROSITE" id="PS51257">
    <property type="entry name" value="PROKAR_LIPOPROTEIN"/>
    <property type="match status" value="1"/>
</dbReference>
<dbReference type="GO" id="GO:0006935">
    <property type="term" value="P:chemotaxis"/>
    <property type="evidence" value="ECO:0007669"/>
    <property type="project" value="UniProtKB-UniRule"/>
</dbReference>
<dbReference type="Gene3D" id="3.30.1330.200">
    <property type="match status" value="1"/>
</dbReference>
<comment type="catalytic activity">
    <reaction evidence="3">
        <text>L-glutaminyl-[protein] + H2O = L-glutamyl-[protein] + NH4(+)</text>
        <dbReference type="Rhea" id="RHEA:16441"/>
        <dbReference type="Rhea" id="RHEA-COMP:10207"/>
        <dbReference type="Rhea" id="RHEA-COMP:10208"/>
        <dbReference type="ChEBI" id="CHEBI:15377"/>
        <dbReference type="ChEBI" id="CHEBI:28938"/>
        <dbReference type="ChEBI" id="CHEBI:29973"/>
        <dbReference type="ChEBI" id="CHEBI:30011"/>
        <dbReference type="EC" id="3.5.1.44"/>
    </reaction>
</comment>
<comment type="function">
    <text evidence="3">Probably deamidates glutamine residues to glutamate on methyl-accepting chemotaxis receptors (MCPs), playing an important role in chemotaxis.</text>
</comment>
<dbReference type="Proteomes" id="UP000245423">
    <property type="component" value="Chromosome 1"/>
</dbReference>
<dbReference type="PANTHER" id="PTHR35147:SF1">
    <property type="entry name" value="CHEMORECEPTOR GLUTAMINE DEAMIDASE CHED-RELATED"/>
    <property type="match status" value="1"/>
</dbReference>
<name>M1ZGV2_9FIRM</name>
<dbReference type="RefSeq" id="WP_005582683.1">
    <property type="nucleotide sequence ID" value="NZ_LT669839.1"/>
</dbReference>
<dbReference type="InterPro" id="IPR005659">
    <property type="entry name" value="Chemorcpt_Glu_NH3ase_CheD"/>
</dbReference>
<dbReference type="InterPro" id="IPR038592">
    <property type="entry name" value="CheD-like_sf"/>
</dbReference>
<gene>
    <name evidence="3 4" type="primary">cheD</name>
    <name evidence="4" type="ORF">CUESP1_1677</name>
</gene>
<evidence type="ECO:0000256" key="1">
    <source>
        <dbReference type="ARBA" id="ARBA00022500"/>
    </source>
</evidence>
<evidence type="ECO:0000256" key="3">
    <source>
        <dbReference type="HAMAP-Rule" id="MF_01440"/>
    </source>
</evidence>